<keyword evidence="1" id="KW-0436">Ligase</keyword>
<evidence type="ECO:0000313" key="6">
    <source>
        <dbReference type="Proteomes" id="UP001634007"/>
    </source>
</evidence>
<dbReference type="GO" id="GO:0005524">
    <property type="term" value="F:ATP binding"/>
    <property type="evidence" value="ECO:0007669"/>
    <property type="project" value="UniProtKB-KW"/>
</dbReference>
<feature type="domain" description="Phosphoribosylglycinamide synthetase ATP-grasp (A)" evidence="4">
    <location>
        <begin position="3"/>
        <end position="116"/>
    </location>
</feature>
<keyword evidence="6" id="KW-1185">Reference proteome</keyword>
<evidence type="ECO:0000256" key="3">
    <source>
        <dbReference type="ARBA" id="ARBA00022840"/>
    </source>
</evidence>
<evidence type="ECO:0000256" key="2">
    <source>
        <dbReference type="ARBA" id="ARBA00022741"/>
    </source>
</evidence>
<dbReference type="PANTHER" id="PTHR43472:SF1">
    <property type="entry name" value="PHOSPHORIBOSYLAMINE--GLYCINE LIGASE, CHLOROPLASTIC"/>
    <property type="match status" value="1"/>
</dbReference>
<evidence type="ECO:0000256" key="1">
    <source>
        <dbReference type="ARBA" id="ARBA00022598"/>
    </source>
</evidence>
<protein>
    <recommendedName>
        <fullName evidence="4">Phosphoribosylglycinamide synthetase ATP-grasp (A) domain-containing protein</fullName>
    </recommendedName>
</protein>
<proteinExistence type="predicted"/>
<dbReference type="PANTHER" id="PTHR43472">
    <property type="entry name" value="PHOSPHORIBOSYLAMINE--GLYCINE LIGASE"/>
    <property type="match status" value="1"/>
</dbReference>
<dbReference type="Proteomes" id="UP001634007">
    <property type="component" value="Unassembled WGS sequence"/>
</dbReference>
<keyword evidence="3" id="KW-0067">ATP-binding</keyword>
<accession>A0ABD3KI97</accession>
<dbReference type="InterPro" id="IPR000115">
    <property type="entry name" value="PRibGlycinamide_synth"/>
</dbReference>
<gene>
    <name evidence="5" type="ORF">ACJRO7_020299</name>
</gene>
<reference evidence="5 6" key="1">
    <citation type="submission" date="2024-11" db="EMBL/GenBank/DDBJ databases">
        <title>Chromosome-level genome assembly of Eucalyptus globulus Labill. provides insights into its genome evolution.</title>
        <authorList>
            <person name="Li X."/>
        </authorList>
    </citation>
    <scope>NUCLEOTIDE SEQUENCE [LARGE SCALE GENOMIC DNA]</scope>
    <source>
        <strain evidence="5">CL2024</strain>
        <tissue evidence="5">Fresh tender leaves</tissue>
    </source>
</reference>
<sequence>MLVVGIFGSACCKVMVEEYPEGEEASFVALVDGENALLLILLKTINELGMGIRGPILVNGWVLSVTYLDSTVSILVLRPIILPTVEGTAVEGCKFVGSLYAGLVIEKKSWMPKLTDLET</sequence>
<comment type="caution">
    <text evidence="5">The sequence shown here is derived from an EMBL/GenBank/DDBJ whole genome shotgun (WGS) entry which is preliminary data.</text>
</comment>
<dbReference type="InterPro" id="IPR020561">
    <property type="entry name" value="PRibGlycinamid_synth_ATP-grasp"/>
</dbReference>
<dbReference type="EMBL" id="JBJKBG010000005">
    <property type="protein sequence ID" value="KAL3738897.1"/>
    <property type="molecule type" value="Genomic_DNA"/>
</dbReference>
<evidence type="ECO:0000313" key="5">
    <source>
        <dbReference type="EMBL" id="KAL3738897.1"/>
    </source>
</evidence>
<evidence type="ECO:0000259" key="4">
    <source>
        <dbReference type="Pfam" id="PF01071"/>
    </source>
</evidence>
<name>A0ABD3KI97_EUCGL</name>
<dbReference type="Gene3D" id="3.30.470.20">
    <property type="entry name" value="ATP-grasp fold, B domain"/>
    <property type="match status" value="1"/>
</dbReference>
<keyword evidence="2" id="KW-0547">Nucleotide-binding</keyword>
<dbReference type="AlphaFoldDB" id="A0ABD3KI97"/>
<dbReference type="Pfam" id="PF01071">
    <property type="entry name" value="GARS_A"/>
    <property type="match status" value="1"/>
</dbReference>
<organism evidence="5 6">
    <name type="scientific">Eucalyptus globulus</name>
    <name type="common">Tasmanian blue gum</name>
    <dbReference type="NCBI Taxonomy" id="34317"/>
    <lineage>
        <taxon>Eukaryota</taxon>
        <taxon>Viridiplantae</taxon>
        <taxon>Streptophyta</taxon>
        <taxon>Embryophyta</taxon>
        <taxon>Tracheophyta</taxon>
        <taxon>Spermatophyta</taxon>
        <taxon>Magnoliopsida</taxon>
        <taxon>eudicotyledons</taxon>
        <taxon>Gunneridae</taxon>
        <taxon>Pentapetalae</taxon>
        <taxon>rosids</taxon>
        <taxon>malvids</taxon>
        <taxon>Myrtales</taxon>
        <taxon>Myrtaceae</taxon>
        <taxon>Myrtoideae</taxon>
        <taxon>Eucalypteae</taxon>
        <taxon>Eucalyptus</taxon>
    </lineage>
</organism>
<dbReference type="GO" id="GO:0016874">
    <property type="term" value="F:ligase activity"/>
    <property type="evidence" value="ECO:0007669"/>
    <property type="project" value="UniProtKB-KW"/>
</dbReference>
<dbReference type="SUPFAM" id="SSF56059">
    <property type="entry name" value="Glutathione synthetase ATP-binding domain-like"/>
    <property type="match status" value="1"/>
</dbReference>